<dbReference type="Pfam" id="PF14398">
    <property type="entry name" value="ATPgrasp_YheCD"/>
    <property type="match status" value="1"/>
</dbReference>
<reference evidence="1" key="1">
    <citation type="submission" date="2024-05" db="EMBL/GenBank/DDBJ databases">
        <title>Metabacillus sp. nov., isolated from the rhizosphere soil of tomato plants.</title>
        <authorList>
            <person name="Ma R."/>
        </authorList>
    </citation>
    <scope>NUCLEOTIDE SEQUENCE</scope>
    <source>
        <strain evidence="1">DBTR6</strain>
    </source>
</reference>
<protein>
    <submittedName>
        <fullName evidence="1">YheC/YheD family protein</fullName>
    </submittedName>
</protein>
<dbReference type="Proteomes" id="UP001165287">
    <property type="component" value="Unassembled WGS sequence"/>
</dbReference>
<evidence type="ECO:0000313" key="2">
    <source>
        <dbReference type="Proteomes" id="UP001165287"/>
    </source>
</evidence>
<dbReference type="EMBL" id="JAIQUM010000043">
    <property type="protein sequence ID" value="MBZ5751961.1"/>
    <property type="molecule type" value="Genomic_DNA"/>
</dbReference>
<dbReference type="SUPFAM" id="SSF56059">
    <property type="entry name" value="Glutathione synthetase ATP-binding domain-like"/>
    <property type="match status" value="1"/>
</dbReference>
<comment type="caution">
    <text evidence="1">The sequence shown here is derived from an EMBL/GenBank/DDBJ whole genome shotgun (WGS) entry which is preliminary data.</text>
</comment>
<organism evidence="1 2">
    <name type="scientific">Metabacillus rhizolycopersici</name>
    <dbReference type="NCBI Taxonomy" id="2875709"/>
    <lineage>
        <taxon>Bacteria</taxon>
        <taxon>Bacillati</taxon>
        <taxon>Bacillota</taxon>
        <taxon>Bacilli</taxon>
        <taxon>Bacillales</taxon>
        <taxon>Bacillaceae</taxon>
        <taxon>Metabacillus</taxon>
    </lineage>
</organism>
<evidence type="ECO:0000313" key="1">
    <source>
        <dbReference type="EMBL" id="MBZ5751961.1"/>
    </source>
</evidence>
<sequence>MNVQLLRINDDKTNRIVVSKNLYQTFRFNNQQSMYVRFGDKKENCSIKIDPTLKKDTILLPENMLSDINIPTMNPYECMFKKDDTLLIGPVIGIMGCRKRRNIPEKLRIYLKSRLKNYLDIKGLVFIFAEEDVDCVKKVINGFFYNSKRQNWEAGVFPLPGAVIVGKISMSPKMYRFFINEIGENVFYHKHLSKWYQWKVISTHSTLSKHLPYTEKLNSGEGLLEMINRFNLVYLKPNKSYQGRGIVTIEKKERHYMIKNTSGYSVTVEDGDDVLKYVKTEINEKYLIQEAVGFRHNDHLIDFRVYLQKNRNKEWESPGIMARIGKKGSIITNFKHRIDFVPSHNVFAKYYGLNNNRIQKLQTEMIMICKRIAELMEMSGNHLGDLAFDMSVDKKLTIWMLEFQGGYGSELREKNMPNRMYQQIMLTPLEYAKTLAGF</sequence>
<dbReference type="RefSeq" id="WP_224140293.1">
    <property type="nucleotide sequence ID" value="NZ_JAIQUM010000043.1"/>
</dbReference>
<gene>
    <name evidence="1" type="ORF">K9V48_17320</name>
</gene>
<dbReference type="InterPro" id="IPR026838">
    <property type="entry name" value="YheC/D"/>
</dbReference>
<keyword evidence="2" id="KW-1185">Reference proteome</keyword>
<accession>A0ABS7UUY6</accession>
<proteinExistence type="predicted"/>
<name>A0ABS7UUY6_9BACI</name>